<dbReference type="Gene3D" id="3.40.850.10">
    <property type="entry name" value="Kinesin motor domain"/>
    <property type="match status" value="1"/>
</dbReference>
<feature type="compositionally biased region" description="Low complexity" evidence="13">
    <location>
        <begin position="230"/>
        <end position="245"/>
    </location>
</feature>
<keyword evidence="7 12" id="KW-0067">ATP-binding</keyword>
<evidence type="ECO:0000256" key="1">
    <source>
        <dbReference type="ARBA" id="ARBA00004496"/>
    </source>
</evidence>
<feature type="compositionally biased region" description="Acidic residues" evidence="13">
    <location>
        <begin position="2046"/>
        <end position="2061"/>
    </location>
</feature>
<dbReference type="SMART" id="SM00326">
    <property type="entry name" value="SH3"/>
    <property type="match status" value="1"/>
</dbReference>
<feature type="domain" description="FERM" evidence="15">
    <location>
        <begin position="2785"/>
        <end position="3086"/>
    </location>
</feature>
<dbReference type="CDD" id="cd14896">
    <property type="entry name" value="MYSc_Myo35"/>
    <property type="match status" value="1"/>
</dbReference>
<evidence type="ECO:0000256" key="8">
    <source>
        <dbReference type="ARBA" id="ARBA00023123"/>
    </source>
</evidence>
<feature type="compositionally biased region" description="Basic and acidic residues" evidence="13">
    <location>
        <begin position="424"/>
        <end position="467"/>
    </location>
</feature>
<dbReference type="InterPro" id="IPR000299">
    <property type="entry name" value="FERM_domain"/>
</dbReference>
<dbReference type="GeneID" id="116525659"/>
<dbReference type="InterPro" id="IPR014352">
    <property type="entry name" value="FERM/acyl-CoA-bd_prot_sf"/>
</dbReference>
<keyword evidence="6 12" id="KW-0547">Nucleotide-binding</keyword>
<feature type="domain" description="SH3" evidence="14">
    <location>
        <begin position="2469"/>
        <end position="2530"/>
    </location>
</feature>
<dbReference type="GO" id="GO:0016459">
    <property type="term" value="C:myosin complex"/>
    <property type="evidence" value="ECO:0007669"/>
    <property type="project" value="UniProtKB-KW"/>
</dbReference>
<dbReference type="PANTHER" id="PTHR22692:SF16">
    <property type="entry name" value="MYOSIN XVB"/>
    <property type="match status" value="1"/>
</dbReference>
<feature type="compositionally biased region" description="Pro residues" evidence="13">
    <location>
        <begin position="2232"/>
        <end position="2248"/>
    </location>
</feature>
<comment type="subcellular location">
    <subcellularLocation>
        <location evidence="1">Cytoplasm</location>
    </subcellularLocation>
</comment>
<evidence type="ECO:0000256" key="12">
    <source>
        <dbReference type="PROSITE-ProRule" id="PRU00782"/>
    </source>
</evidence>
<feature type="compositionally biased region" description="Low complexity" evidence="13">
    <location>
        <begin position="2581"/>
        <end position="2593"/>
    </location>
</feature>
<evidence type="ECO:0000256" key="5">
    <source>
        <dbReference type="ARBA" id="ARBA00022737"/>
    </source>
</evidence>
<dbReference type="Pfam" id="PF00373">
    <property type="entry name" value="FERM_M"/>
    <property type="match status" value="1"/>
</dbReference>
<dbReference type="PRINTS" id="PR00193">
    <property type="entry name" value="MYOSINHEAVY"/>
</dbReference>
<evidence type="ECO:0000256" key="3">
    <source>
        <dbReference type="ARBA" id="ARBA00022443"/>
    </source>
</evidence>
<feature type="region of interest" description="Disordered" evidence="13">
    <location>
        <begin position="1"/>
        <end position="332"/>
    </location>
</feature>
<dbReference type="RefSeq" id="XP_032097571.1">
    <property type="nucleotide sequence ID" value="XM_032241680.1"/>
</dbReference>
<dbReference type="GO" id="GO:0005737">
    <property type="term" value="C:cytoplasm"/>
    <property type="evidence" value="ECO:0007669"/>
    <property type="project" value="UniProtKB-SubCell"/>
</dbReference>
<feature type="domain" description="MyTH4" evidence="16">
    <location>
        <begin position="1534"/>
        <end position="1685"/>
    </location>
</feature>
<dbReference type="PROSITE" id="PS50057">
    <property type="entry name" value="FERM_3"/>
    <property type="match status" value="1"/>
</dbReference>
<dbReference type="PROSITE" id="PS51456">
    <property type="entry name" value="MYOSIN_MOTOR"/>
    <property type="match status" value="1"/>
</dbReference>
<evidence type="ECO:0000259" key="15">
    <source>
        <dbReference type="PROSITE" id="PS50057"/>
    </source>
</evidence>
<feature type="compositionally biased region" description="Basic and acidic residues" evidence="13">
    <location>
        <begin position="130"/>
        <end position="141"/>
    </location>
</feature>
<dbReference type="Gene3D" id="1.20.58.530">
    <property type="match status" value="1"/>
</dbReference>
<dbReference type="CDD" id="cd14473">
    <property type="entry name" value="FERM_B-lobe"/>
    <property type="match status" value="1"/>
</dbReference>
<feature type="compositionally biased region" description="Polar residues" evidence="13">
    <location>
        <begin position="2011"/>
        <end position="2030"/>
    </location>
</feature>
<dbReference type="Gene3D" id="2.30.29.30">
    <property type="entry name" value="Pleckstrin-homology domain (PH domain)/Phosphotyrosine-binding domain (PTB)"/>
    <property type="match status" value="1"/>
</dbReference>
<comment type="similarity">
    <text evidence="2 12">Belongs to the TRAFAC class myosin-kinesin ATPase superfamily. Myosin family.</text>
</comment>
<feature type="compositionally biased region" description="Low complexity" evidence="13">
    <location>
        <begin position="536"/>
        <end position="550"/>
    </location>
</feature>
<feature type="binding site" evidence="12">
    <location>
        <begin position="801"/>
        <end position="808"/>
    </location>
    <ligand>
        <name>ATP</name>
        <dbReference type="ChEBI" id="CHEBI:30616"/>
    </ligand>
</feature>
<keyword evidence="9 12" id="KW-0505">Motor protein</keyword>
<dbReference type="InterPro" id="IPR035963">
    <property type="entry name" value="FERM_2"/>
</dbReference>
<keyword evidence="4" id="KW-0963">Cytoplasm</keyword>
<feature type="region of interest" description="Actin-binding" evidence="12">
    <location>
        <begin position="1256"/>
        <end position="1278"/>
    </location>
</feature>
<dbReference type="SUPFAM" id="SSF47031">
    <property type="entry name" value="Second domain of FERM"/>
    <property type="match status" value="1"/>
</dbReference>
<dbReference type="InterPro" id="IPR011993">
    <property type="entry name" value="PH-like_dom_sf"/>
</dbReference>
<dbReference type="SMART" id="SM00139">
    <property type="entry name" value="MyTH4"/>
    <property type="match status" value="2"/>
</dbReference>
<feature type="region of interest" description="Disordered" evidence="13">
    <location>
        <begin position="387"/>
        <end position="633"/>
    </location>
</feature>
<feature type="compositionally biased region" description="Low complexity" evidence="13">
    <location>
        <begin position="594"/>
        <end position="606"/>
    </location>
</feature>
<dbReference type="Gene3D" id="1.20.80.10">
    <property type="match status" value="1"/>
</dbReference>
<dbReference type="Gene3D" id="1.10.10.820">
    <property type="match status" value="1"/>
</dbReference>
<dbReference type="Gene3D" id="1.20.5.4820">
    <property type="match status" value="1"/>
</dbReference>
<dbReference type="InterPro" id="IPR051567">
    <property type="entry name" value="Unconventional_Myosin_ATPase"/>
</dbReference>
<feature type="compositionally biased region" description="Gly residues" evidence="13">
    <location>
        <begin position="556"/>
        <end position="565"/>
    </location>
</feature>
<dbReference type="InterPro" id="IPR036028">
    <property type="entry name" value="SH3-like_dom_sf"/>
</dbReference>
<dbReference type="Gene3D" id="1.25.40.530">
    <property type="entry name" value="MyTH4 domain"/>
    <property type="match status" value="2"/>
</dbReference>
<feature type="region of interest" description="Disordered" evidence="13">
    <location>
        <begin position="1945"/>
        <end position="2269"/>
    </location>
</feature>
<keyword evidence="10 12" id="KW-0009">Actin-binding</keyword>
<feature type="compositionally biased region" description="Low complexity" evidence="13">
    <location>
        <begin position="1946"/>
        <end position="1973"/>
    </location>
</feature>
<dbReference type="GO" id="GO:0005524">
    <property type="term" value="F:ATP binding"/>
    <property type="evidence" value="ECO:0007669"/>
    <property type="project" value="UniProtKB-UniRule"/>
</dbReference>
<evidence type="ECO:0000256" key="13">
    <source>
        <dbReference type="SAM" id="MobiDB-lite"/>
    </source>
</evidence>
<dbReference type="SUPFAM" id="SSF52540">
    <property type="entry name" value="P-loop containing nucleoside triphosphate hydrolases"/>
    <property type="match status" value="1"/>
</dbReference>
<dbReference type="InterPro" id="IPR001609">
    <property type="entry name" value="Myosin_head_motor_dom-like"/>
</dbReference>
<dbReference type="GO" id="GO:0003774">
    <property type="term" value="F:cytoskeletal motor activity"/>
    <property type="evidence" value="ECO:0007669"/>
    <property type="project" value="UniProtKB-UniRule"/>
</dbReference>
<dbReference type="Proteomes" id="UP000504640">
    <property type="component" value="Unplaced"/>
</dbReference>
<feature type="compositionally biased region" description="Polar residues" evidence="13">
    <location>
        <begin position="2260"/>
        <end position="2269"/>
    </location>
</feature>
<evidence type="ECO:0000256" key="2">
    <source>
        <dbReference type="ARBA" id="ARBA00008314"/>
    </source>
</evidence>
<feature type="compositionally biased region" description="Basic and acidic residues" evidence="13">
    <location>
        <begin position="646"/>
        <end position="663"/>
    </location>
</feature>
<name>A0A6J3EWG9_SAPAP</name>
<feature type="region of interest" description="Disordered" evidence="13">
    <location>
        <begin position="1832"/>
        <end position="1855"/>
    </location>
</feature>
<proteinExistence type="inferred from homology"/>
<dbReference type="InterPro" id="IPR035489">
    <property type="entry name" value="MYO15B_SH3"/>
</dbReference>
<evidence type="ECO:0000256" key="7">
    <source>
        <dbReference type="ARBA" id="ARBA00022840"/>
    </source>
</evidence>
<evidence type="ECO:0000313" key="18">
    <source>
        <dbReference type="Proteomes" id="UP000504640"/>
    </source>
</evidence>
<dbReference type="Gene3D" id="1.20.120.720">
    <property type="entry name" value="Myosin VI head, motor domain, U50 subdomain"/>
    <property type="match status" value="1"/>
</dbReference>
<dbReference type="InterPro" id="IPR038185">
    <property type="entry name" value="MyTH4_dom_sf"/>
</dbReference>
<feature type="compositionally biased region" description="Low complexity" evidence="13">
    <location>
        <begin position="311"/>
        <end position="332"/>
    </location>
</feature>
<feature type="compositionally biased region" description="Basic and acidic residues" evidence="13">
    <location>
        <begin position="34"/>
        <end position="56"/>
    </location>
</feature>
<feature type="compositionally biased region" description="Pro residues" evidence="13">
    <location>
        <begin position="2190"/>
        <end position="2207"/>
    </location>
</feature>
<protein>
    <submittedName>
        <fullName evidence="19">LOW QUALITY PROTEIN: myosin XVB</fullName>
    </submittedName>
</protein>
<dbReference type="SMART" id="SM00295">
    <property type="entry name" value="B41"/>
    <property type="match status" value="1"/>
</dbReference>
<feature type="compositionally biased region" description="Pro residues" evidence="13">
    <location>
        <begin position="2144"/>
        <end position="2155"/>
    </location>
</feature>
<dbReference type="PANTHER" id="PTHR22692">
    <property type="entry name" value="MYOSIN VII, XV"/>
    <property type="match status" value="1"/>
</dbReference>
<dbReference type="SUPFAM" id="SSF50044">
    <property type="entry name" value="SH3-domain"/>
    <property type="match status" value="1"/>
</dbReference>
<evidence type="ECO:0000313" key="19">
    <source>
        <dbReference type="RefSeq" id="XP_032097571.1"/>
    </source>
</evidence>
<evidence type="ECO:0000256" key="4">
    <source>
        <dbReference type="ARBA" id="ARBA00022490"/>
    </source>
</evidence>
<feature type="compositionally biased region" description="Pro residues" evidence="13">
    <location>
        <begin position="1791"/>
        <end position="1803"/>
    </location>
</feature>
<feature type="compositionally biased region" description="Basic and acidic residues" evidence="13">
    <location>
        <begin position="101"/>
        <end position="121"/>
    </location>
</feature>
<evidence type="ECO:0000256" key="11">
    <source>
        <dbReference type="PROSITE-ProRule" id="PRU00192"/>
    </source>
</evidence>
<dbReference type="InterPro" id="IPR036961">
    <property type="entry name" value="Kinesin_motor_dom_sf"/>
</dbReference>
<dbReference type="CTD" id="80022"/>
<dbReference type="PROSITE" id="PS50096">
    <property type="entry name" value="IQ"/>
    <property type="match status" value="1"/>
</dbReference>
<dbReference type="Pfam" id="PF26570">
    <property type="entry name" value="MYO15"/>
    <property type="match status" value="1"/>
</dbReference>
<dbReference type="CDD" id="cd12068">
    <property type="entry name" value="SH3_MYO15B"/>
    <property type="match status" value="1"/>
</dbReference>
<feature type="compositionally biased region" description="Basic and acidic residues" evidence="13">
    <location>
        <begin position="2161"/>
        <end position="2170"/>
    </location>
</feature>
<evidence type="ECO:0000259" key="14">
    <source>
        <dbReference type="PROSITE" id="PS50002"/>
    </source>
</evidence>
<dbReference type="GO" id="GO:0003779">
    <property type="term" value="F:actin binding"/>
    <property type="evidence" value="ECO:0007669"/>
    <property type="project" value="UniProtKB-KW"/>
</dbReference>
<feature type="domain" description="MyTH4" evidence="16">
    <location>
        <begin position="2633"/>
        <end position="2779"/>
    </location>
</feature>
<gene>
    <name evidence="19" type="primary">MYO15B</name>
</gene>
<feature type="region of interest" description="Disordered" evidence="13">
    <location>
        <begin position="646"/>
        <end position="668"/>
    </location>
</feature>
<accession>A0A6J3EWG9</accession>
<feature type="region of interest" description="Disordered" evidence="13">
    <location>
        <begin position="2535"/>
        <end position="2593"/>
    </location>
</feature>
<evidence type="ECO:0000259" key="17">
    <source>
        <dbReference type="PROSITE" id="PS51456"/>
    </source>
</evidence>
<keyword evidence="3 11" id="KW-0728">SH3 domain</keyword>
<dbReference type="InterPro" id="IPR019749">
    <property type="entry name" value="Band_41_domain"/>
</dbReference>
<dbReference type="PROSITE" id="PS51016">
    <property type="entry name" value="MYTH4"/>
    <property type="match status" value="2"/>
</dbReference>
<dbReference type="Pfam" id="PF00063">
    <property type="entry name" value="Myosin_head"/>
    <property type="match status" value="1"/>
</dbReference>
<evidence type="ECO:0000256" key="9">
    <source>
        <dbReference type="ARBA" id="ARBA00023175"/>
    </source>
</evidence>
<dbReference type="InterPro" id="IPR019748">
    <property type="entry name" value="FERM_central"/>
</dbReference>
<feature type="compositionally biased region" description="Polar residues" evidence="13">
    <location>
        <begin position="261"/>
        <end position="272"/>
    </location>
</feature>
<evidence type="ECO:0000259" key="16">
    <source>
        <dbReference type="PROSITE" id="PS51016"/>
    </source>
</evidence>
<organism evidence="18 19">
    <name type="scientific">Sapajus apella</name>
    <name type="common">Brown-capped capuchin</name>
    <name type="synonym">Cebus apella</name>
    <dbReference type="NCBI Taxonomy" id="9515"/>
    <lineage>
        <taxon>Eukaryota</taxon>
        <taxon>Metazoa</taxon>
        <taxon>Chordata</taxon>
        <taxon>Craniata</taxon>
        <taxon>Vertebrata</taxon>
        <taxon>Euteleostomi</taxon>
        <taxon>Mammalia</taxon>
        <taxon>Eutheria</taxon>
        <taxon>Euarchontoglires</taxon>
        <taxon>Primates</taxon>
        <taxon>Haplorrhini</taxon>
        <taxon>Platyrrhini</taxon>
        <taxon>Cebidae</taxon>
        <taxon>Cebinae</taxon>
        <taxon>Sapajus</taxon>
    </lineage>
</organism>
<feature type="domain" description="Myosin motor" evidence="17">
    <location>
        <begin position="703"/>
        <end position="1377"/>
    </location>
</feature>
<keyword evidence="8 12" id="KW-0518">Myosin</keyword>
<feature type="compositionally biased region" description="Basic and acidic residues" evidence="13">
    <location>
        <begin position="278"/>
        <end position="290"/>
    </location>
</feature>
<keyword evidence="5" id="KW-0677">Repeat</keyword>
<feature type="compositionally biased region" description="Basic and acidic residues" evidence="13">
    <location>
        <begin position="400"/>
        <end position="413"/>
    </location>
</feature>
<dbReference type="PROSITE" id="PS50002">
    <property type="entry name" value="SH3"/>
    <property type="match status" value="1"/>
</dbReference>
<keyword evidence="18" id="KW-1185">Reference proteome</keyword>
<dbReference type="FunFam" id="1.10.10.820:FF:000001">
    <property type="entry name" value="Myosin heavy chain"/>
    <property type="match status" value="1"/>
</dbReference>
<sequence>MGRNQGKASQRLARPGRPASREQESGSASADSAPSRERRYDRCQADKARPAAERATARGQGTAGGRKKSTAEENGGCRRPGAGSPPEAQERQGSARRQGRGPRDGRGGRLEEGSLSREERGGRRRRKGKGRESSARWDHWAPRSLYGDTSGGDRGSSCPDSEAREAPESGSQCGGARELRPTPEPTDTGSEGTKTGPESALDPSSDGLDSDGPRAHPRSRVGSSGAGPLGASEHSGGDSDSSLLGAGPGRGPRGATASRTFEGSSRSPQDTGLAQDASDNRAQRGAKPETGEGSTARASRRQVGKALGPVPSAAGEGETGAAAGEGPDEPAPLASLLAVRRLLARPPPGAASQVVGPRRLGLKERLRRVARTLGLLSWLRLQLKLRPPEGEGLGAGPWESEGRGHERGDEGRGCGKAGGGRGRGKAEDRRGHGKTDEGLGYRRADEGRGHERGHEGRGRGRPDEGRGPEPGLRRRLALRLAGLAGLGGSPTAPPGGRSRPLQVPRSPVPDDTFDQGDGTPDPKFAVVFPRIHRAGRASSSHSSGEASASADVPTGEGRGWPGAGAAGHSEGRRASGEGVSWPHPGSLLAPTAPDGPSLDESGSSSETESETVDDEPPVHWAQGSGPREGPGLGAAVLLPRLALETRQQREGDLGPRGSLRERWEPEDEAEAVLERDLELSLGPGLETPPFPGAESRSLADGLEDAEDLARLRLVCDSSVLLCLKKRFHLGRIYTFGGPLLLALNPHRPLPLFSPEVQASYHPGKAPSTTPHIFAIVASAYDLAQNTGQDPCILLRSSQCSGHSGSGKTEAAKKIVQFLSSLEQDQTGNRGCQVEDVLPMLSSFGHAKTTLNANASRFGQVFCLYLQQGVIVGACVSHYLLETSRVVFQAQAERSFHVFYELLAGLDSVERERLSLQGPETYYYLNQGQACRLQGKEDAQDFEGLVKALQGLGLCPEELNAVWAVLAAILQLGNICFSSSEHESQEVAAVSSWAEIHTAARLLRVPPERLEAAITRRVTETPYGQVSRSLPVESAVDARDALAKALYSRLFHWLLKRTNMWLAPPGEGGSIDTITVVDAYGFEALRVNGLEQLCNNLASERLQLFSSQMLLAQEEEECQRELLSWVPVPQPPRESCLDLLVDQPHSLLSILDAQTWLSQATDHTFLQKSHYHHGDHPSYAKPRLPLPVFTVRHYAGTVTYQVHKFLNRNRDQLDPAAVEMLGQSQLQLVGSLFQEAEPQSRGERGRPTLASRFQQALGDLIAQLGRSHVYFIQCLSPNAGKHPGLFDVGHVAEQLHQAAILEAVGTRSANFPVRLPFEAFLARFWALGSERQEDLSEREKCGTILSQVLGAESPLCHLGATKVLLREQGWQQLEELRAQQRSQALLSLHLSLHTCISSQRLLLRMQARVRGLQSRKRCLRRRAALGQLNTILLVAQPLLRRRQRLQLGHWRGWHSSRRASERVPSMELGHLEIPAELAVMLRMAEGHQDTLAGSITESLPPEVPARPNLSLPPDIDRFPFSSFVSIAFQEPSLPMPGQPLSKPLTQLDGENPQHALDINRVILRLLGDGSLESWQRQTMCTYLVRQGQRRPGLRNELFSQLVAQLWKNQDEQQNQCGWALMAVLLSAFPPLPVLQKPLLKFVSDQAPRGMAALCQHKLLGALEQSQLAPGATRAHPPTQLEWLAGWRRGRMTLDVFTFSEECYSAEVESWTTGEQLAGWILQSRGLEAPPRGWSVSLHSRDEWQDLAGCDFVLDLISQTEDLGDPAGPRSYPIAPLGSTEAIPPAPGIRAPSLPPAPPPGPAPTLPSRGHTGEAQRSGSLDSFLDDIFQPVISPGHSDLEQSRTLSSHMKGGGAIGPTQQGYPVAYPGMIQMPGYQPGMVPAPMPMMPAMGAVPAMPPMVVPPQPVQPLLPSLDVGQLAIQQQNFINQQALILAQQMTAQAMNLSLEQQTRRQQQRQAQASEAASQAPPSAIISKPKKPPTPPEESQHALESEGGSQRETSEEAEDRPCQPKSFQQKRNYFQKMGQPQITVRTMKPPVKIQIPHGEEQEEAEEEEEQEEQEEDRSAAPSTLPPPCIVKKPLKQSGAKAAKEAEAEPAKEAATKGRSQGPAQGRGTVVRSSDPKPKQPQPSREIGNIIRMYQSRPGPVPVPVQPSRPPKAFLKKSDPKDEALAKLGINGAHLSPLMLSPGPGKGPPPAVAPRPKVPLQPGPSSSIKEKQGPLLDLFGQNLPTAQTPPPPPAPPAPPLLPPKDPETLSVGHHCSTQPMEDQGLSTQLLEPSGSVCFSYTGTPWKLFLRKEVFYPRENFSHPYCLQLLCEQILRDTFSESCIRISRDERHKMKDLLGDLEVDLDSLTTTEDSVKKRIVVAARDNWANYFSRFFPVSGENGSDMQLLAVSHRGLRLLKVTQGPGLHPNQLKILCSYSFAEVLGVECRGSSTLQLSLKSEQLVLHTVHARAIRALVELFLSELKKDSGYVIALRSYITDNSSLLSFHRGDLIKLLPVATLEPGWQFGSAGGRSGLFPADIAQPAAAPDFSFSKEQRSGRHKGQLSNGELGLTRWDRASERPAGPWSQAHSDDSEATSLPSSAAYASLPPDSSNYTMQEFALRYFRKSEASLGQTGGGAARKDTDSLVQYTKAPIQESLLILSDDMSKQAVASFLALMQFMGDQSKPRGKDDMDLLYELLKLCQEEQLRDEIYCQVIKQVTGHPRPERCIRGWSFLSLLTGFFSPSTKLMPYLTKFLQDSGLSQELARSSQEHLQRTVKYGGRRRLPPAGEMQAFLKGQTTRLLLIHLPGGVDYRTNIQTFTVAADVQEELCRQMGIMEPQEVQEFALFLIKGEGELVRPLRPAEYLNNVVVDQNVSLHSRRLGWEIPLHFDNSTYITTHYGQVLRDYLQGKLPVSAQADAQLARLAALQHLSKANRNTPSEQDLLAYVPKQLHRQVNMASIKNLMEQELRRLEGHRPREAQISFIEAVRQLPLFGHTVYVVLRVSMQALPGSALLGLNRQHLILMDPSSQSLCCRIALKSLQRVHLLSPLEEKGSPGLELNYGSADNPQTIWFELPQAQELLYTTIFLMDSNASCTEWPSVN</sequence>
<dbReference type="InterPro" id="IPR000857">
    <property type="entry name" value="MyTH4_dom"/>
</dbReference>
<evidence type="ECO:0000256" key="10">
    <source>
        <dbReference type="ARBA" id="ARBA00023203"/>
    </source>
</evidence>
<evidence type="ECO:0000256" key="6">
    <source>
        <dbReference type="ARBA" id="ARBA00022741"/>
    </source>
</evidence>
<feature type="region of interest" description="Disordered" evidence="13">
    <location>
        <begin position="1761"/>
        <end position="1817"/>
    </location>
</feature>
<dbReference type="InterPro" id="IPR059004">
    <property type="entry name" value="MYO15"/>
</dbReference>
<feature type="compositionally biased region" description="Basic and acidic residues" evidence="13">
    <location>
        <begin position="2087"/>
        <end position="2101"/>
    </location>
</feature>
<dbReference type="SMART" id="SM00242">
    <property type="entry name" value="MYSc"/>
    <property type="match status" value="1"/>
</dbReference>
<reference evidence="19" key="1">
    <citation type="submission" date="2025-08" db="UniProtKB">
        <authorList>
            <consortium name="RefSeq"/>
        </authorList>
    </citation>
    <scope>IDENTIFICATION</scope>
    <source>
        <tissue evidence="19">Blood</tissue>
    </source>
</reference>
<dbReference type="Pfam" id="PF07653">
    <property type="entry name" value="SH3_2"/>
    <property type="match status" value="1"/>
</dbReference>
<dbReference type="InterPro" id="IPR001452">
    <property type="entry name" value="SH3_domain"/>
</dbReference>
<dbReference type="InterPro" id="IPR027417">
    <property type="entry name" value="P-loop_NTPase"/>
</dbReference>
<dbReference type="Gene3D" id="2.30.30.40">
    <property type="entry name" value="SH3 Domains"/>
    <property type="match status" value="1"/>
</dbReference>
<dbReference type="Pfam" id="PF00784">
    <property type="entry name" value="MyTH4"/>
    <property type="match status" value="2"/>
</dbReference>